<dbReference type="EMBL" id="BAHC01000085">
    <property type="protein sequence ID" value="GAB90148.1"/>
    <property type="molecule type" value="Genomic_DNA"/>
</dbReference>
<dbReference type="SUPFAM" id="SSF53474">
    <property type="entry name" value="alpha/beta-Hydrolases"/>
    <property type="match status" value="1"/>
</dbReference>
<keyword evidence="2" id="KW-1185">Reference proteome</keyword>
<name>K6V2D3_9ACTN</name>
<dbReference type="eggNOG" id="COG3319">
    <property type="taxonomic scope" value="Bacteria"/>
</dbReference>
<reference evidence="1 2" key="1">
    <citation type="submission" date="2012-08" db="EMBL/GenBank/DDBJ databases">
        <title>Whole genome shotgun sequence of Gordonia rhizosphera NBRC 16068.</title>
        <authorList>
            <person name="Takarada H."/>
            <person name="Isaki S."/>
            <person name="Hosoyama A."/>
            <person name="Tsuchikane K."/>
            <person name="Katsumata H."/>
            <person name="Baba S."/>
            <person name="Ohji S."/>
            <person name="Yamazaki S."/>
            <person name="Fujita N."/>
        </authorList>
    </citation>
    <scope>NUCLEOTIDE SEQUENCE [LARGE SCALE GENOMIC DNA]</scope>
    <source>
        <strain evidence="1 2">NBRC 16068</strain>
    </source>
</reference>
<comment type="caution">
    <text evidence="1">The sequence shown here is derived from an EMBL/GenBank/DDBJ whole genome shotgun (WGS) entry which is preliminary data.</text>
</comment>
<gene>
    <name evidence="1" type="ORF">GORHZ_085_00150</name>
</gene>
<dbReference type="InterPro" id="IPR029058">
    <property type="entry name" value="AB_hydrolase_fold"/>
</dbReference>
<dbReference type="AlphaFoldDB" id="K6V2D3"/>
<protein>
    <recommendedName>
        <fullName evidence="3">Serine-threonine protein kinase</fullName>
    </recommendedName>
</protein>
<dbReference type="STRING" id="1108045.GORHZ_085_00150"/>
<evidence type="ECO:0000313" key="1">
    <source>
        <dbReference type="EMBL" id="GAB90148.1"/>
    </source>
</evidence>
<dbReference type="RefSeq" id="WP_006332751.1">
    <property type="nucleotide sequence ID" value="NZ_BAHC01000085.1"/>
</dbReference>
<evidence type="ECO:0000313" key="2">
    <source>
        <dbReference type="Proteomes" id="UP000008363"/>
    </source>
</evidence>
<sequence length="452" mass="48459">MTPIVGPIEQFDLPDGAKAPLFVVKFDADGLCTTPKTKTSLIDAIQGGAFTDLYLLSHGWNTTPKSAIATYREWTAGLLDQAQAHPIGRKYRPAFVGVVWPSVWIVPWWERGPQIGAAGADVEDERDDAMILELARYVGEADRERFYALTQAERLDDDEAREFITLLGRLHGHGDDDVGEDDGPAVDALLASWDRIAQSSGPSPFVPDDEEEPAVIRPGGDNEPEAAGAVGRAPLDAIRLFSVFQMKDRAATVGGKGVAALLRDLLAASGERPDRAAVRFHLVGHSFGAKVMLSAICSGPEPDRPVNSLLLLQPAINQYGLADAGQVPQRAQPGGYNTALTRVAQPILSTFTNKDAPLRLFFHIALQRDRDLGELRIAGDEPPSIYAAMGGYGPRGVASMGTIDIPAPGTDYPLGPGEPEVYALRAHSVILGHGDVGKPATYWALHALVRAS</sequence>
<dbReference type="OrthoDB" id="280053at2"/>
<dbReference type="Gene3D" id="3.40.50.1820">
    <property type="entry name" value="alpha/beta hydrolase"/>
    <property type="match status" value="1"/>
</dbReference>
<evidence type="ECO:0008006" key="3">
    <source>
        <dbReference type="Google" id="ProtNLM"/>
    </source>
</evidence>
<proteinExistence type="predicted"/>
<dbReference type="Proteomes" id="UP000008363">
    <property type="component" value="Unassembled WGS sequence"/>
</dbReference>
<organism evidence="1 2">
    <name type="scientific">Gordonia rhizosphera NBRC 16068</name>
    <dbReference type="NCBI Taxonomy" id="1108045"/>
    <lineage>
        <taxon>Bacteria</taxon>
        <taxon>Bacillati</taxon>
        <taxon>Actinomycetota</taxon>
        <taxon>Actinomycetes</taxon>
        <taxon>Mycobacteriales</taxon>
        <taxon>Gordoniaceae</taxon>
        <taxon>Gordonia</taxon>
    </lineage>
</organism>
<accession>K6V2D3</accession>